<evidence type="ECO:0000313" key="17">
    <source>
        <dbReference type="Proteomes" id="UP000317093"/>
    </source>
</evidence>
<dbReference type="InterPro" id="IPR002300">
    <property type="entry name" value="aa-tRNA-synth_Ia"/>
</dbReference>
<evidence type="ECO:0000256" key="5">
    <source>
        <dbReference type="ARBA" id="ARBA00022741"/>
    </source>
</evidence>
<keyword evidence="6 12" id="KW-0067">ATP-binding</keyword>
<dbReference type="Pfam" id="PF00133">
    <property type="entry name" value="tRNA-synt_1"/>
    <property type="match status" value="1"/>
</dbReference>
<feature type="domain" description="Aminoacyl-tRNA synthetase class Ia" evidence="13">
    <location>
        <begin position="16"/>
        <end position="587"/>
    </location>
</feature>
<comment type="catalytic activity">
    <reaction evidence="10 12">
        <text>tRNA(Val) + L-valine + ATP = L-valyl-tRNA(Val) + AMP + diphosphate</text>
        <dbReference type="Rhea" id="RHEA:10704"/>
        <dbReference type="Rhea" id="RHEA-COMP:9672"/>
        <dbReference type="Rhea" id="RHEA-COMP:9708"/>
        <dbReference type="ChEBI" id="CHEBI:30616"/>
        <dbReference type="ChEBI" id="CHEBI:33019"/>
        <dbReference type="ChEBI" id="CHEBI:57762"/>
        <dbReference type="ChEBI" id="CHEBI:78442"/>
        <dbReference type="ChEBI" id="CHEBI:78537"/>
        <dbReference type="ChEBI" id="CHEBI:456215"/>
        <dbReference type="EC" id="6.1.1.9"/>
    </reaction>
</comment>
<comment type="subunit">
    <text evidence="2 12">Monomer.</text>
</comment>
<dbReference type="EC" id="6.1.1.9" evidence="12"/>
<keyword evidence="4 12" id="KW-0436">Ligase</keyword>
<dbReference type="InterPro" id="IPR009008">
    <property type="entry name" value="Val/Leu/Ile-tRNA-synth_edit"/>
</dbReference>
<evidence type="ECO:0000259" key="13">
    <source>
        <dbReference type="Pfam" id="PF00133"/>
    </source>
</evidence>
<protein>
    <recommendedName>
        <fullName evidence="12">Valine--tRNA ligase</fullName>
        <ecNumber evidence="12">6.1.1.9</ecNumber>
    </recommendedName>
    <alternativeName>
        <fullName evidence="12">Valyl-tRNA synthetase</fullName>
        <shortName evidence="12">ValRS</shortName>
    </alternativeName>
</protein>
<dbReference type="GO" id="GO:0002161">
    <property type="term" value="F:aminoacyl-tRNA deacylase activity"/>
    <property type="evidence" value="ECO:0007669"/>
    <property type="project" value="InterPro"/>
</dbReference>
<dbReference type="InterPro" id="IPR009080">
    <property type="entry name" value="tRNAsynth_Ia_anticodon-bd"/>
</dbReference>
<dbReference type="InterPro" id="IPR001412">
    <property type="entry name" value="aa-tRNA-synth_I_CS"/>
</dbReference>
<keyword evidence="17" id="KW-1185">Reference proteome</keyword>
<dbReference type="Proteomes" id="UP000317093">
    <property type="component" value="Chromosome"/>
</dbReference>
<dbReference type="Gene3D" id="1.10.287.380">
    <property type="entry name" value="Valyl-tRNA synthetase, C-terminal domain"/>
    <property type="match status" value="1"/>
</dbReference>
<feature type="coiled-coil region" evidence="12">
    <location>
        <begin position="857"/>
        <end position="884"/>
    </location>
</feature>
<dbReference type="SUPFAM" id="SSF47323">
    <property type="entry name" value="Anticodon-binding domain of a subclass of class I aminoacyl-tRNA synthetases"/>
    <property type="match status" value="1"/>
</dbReference>
<dbReference type="SUPFAM" id="SSF46589">
    <property type="entry name" value="tRNA-binding arm"/>
    <property type="match status" value="1"/>
</dbReference>
<feature type="short sequence motif" description="'HIGH' region" evidence="12">
    <location>
        <begin position="44"/>
        <end position="54"/>
    </location>
</feature>
<evidence type="ECO:0000256" key="6">
    <source>
        <dbReference type="ARBA" id="ARBA00022840"/>
    </source>
</evidence>
<evidence type="ECO:0000256" key="8">
    <source>
        <dbReference type="ARBA" id="ARBA00023054"/>
    </source>
</evidence>
<dbReference type="PRINTS" id="PR00986">
    <property type="entry name" value="TRNASYNTHVAL"/>
</dbReference>
<comment type="caution">
    <text evidence="12">Lacks conserved residue(s) required for the propagation of feature annotation.</text>
</comment>
<dbReference type="Pfam" id="PF08264">
    <property type="entry name" value="Anticodon_1"/>
    <property type="match status" value="1"/>
</dbReference>
<dbReference type="NCBIfam" id="TIGR00422">
    <property type="entry name" value="valS"/>
    <property type="match status" value="1"/>
</dbReference>
<comment type="domain">
    <text evidence="12">ValRS has two distinct active sites: one for aminoacylation and one for editing. The misactivated threonine is translocated from the active site to the editing site.</text>
</comment>
<dbReference type="CDD" id="cd07962">
    <property type="entry name" value="Anticodon_Ia_Val"/>
    <property type="match status" value="1"/>
</dbReference>
<dbReference type="PROSITE" id="PS00178">
    <property type="entry name" value="AA_TRNA_LIGASE_I"/>
    <property type="match status" value="1"/>
</dbReference>
<evidence type="ECO:0000256" key="7">
    <source>
        <dbReference type="ARBA" id="ARBA00022917"/>
    </source>
</evidence>
<dbReference type="InterPro" id="IPR010978">
    <property type="entry name" value="tRNA-bd_arm"/>
</dbReference>
<gene>
    <name evidence="12 16" type="primary">valS</name>
    <name evidence="16" type="ORF">Pan216_28050</name>
</gene>
<feature type="domain" description="Valyl-tRNA synthetase tRNA-binding arm" evidence="15">
    <location>
        <begin position="859"/>
        <end position="923"/>
    </location>
</feature>
<dbReference type="Gene3D" id="3.90.740.10">
    <property type="entry name" value="Valyl/Leucyl/Isoleucyl-tRNA synthetase, editing domain"/>
    <property type="match status" value="2"/>
</dbReference>
<accession>A0A518B4N0</accession>
<dbReference type="FunFam" id="3.90.740.10:FF:000008">
    <property type="entry name" value="Valine--tRNA ligase, mitochondrial"/>
    <property type="match status" value="1"/>
</dbReference>
<keyword evidence="7 12" id="KW-0648">Protein biosynthesis</keyword>
<dbReference type="EMBL" id="CP036279">
    <property type="protein sequence ID" value="QDU61940.1"/>
    <property type="molecule type" value="Genomic_DNA"/>
</dbReference>
<evidence type="ECO:0000256" key="3">
    <source>
        <dbReference type="ARBA" id="ARBA00022490"/>
    </source>
</evidence>
<evidence type="ECO:0000256" key="4">
    <source>
        <dbReference type="ARBA" id="ARBA00022598"/>
    </source>
</evidence>
<dbReference type="SUPFAM" id="SSF52374">
    <property type="entry name" value="Nucleotidylyl transferase"/>
    <property type="match status" value="1"/>
</dbReference>
<comment type="domain">
    <text evidence="12">The C-terminal coiled-coil domain is crucial for aminoacylation activity.</text>
</comment>
<name>A0A518B4N0_9BACT</name>
<dbReference type="PANTHER" id="PTHR11946:SF93">
    <property type="entry name" value="VALINE--TRNA LIGASE, CHLOROPLASTIC_MITOCHONDRIAL 2"/>
    <property type="match status" value="1"/>
</dbReference>
<comment type="function">
    <text evidence="12">Catalyzes the attachment of valine to tRNA(Val). As ValRS can inadvertently accommodate and process structurally similar amino acids such as threonine, to avoid such errors, it has a 'posttransfer' editing activity that hydrolyzes mischarged Thr-tRNA(Val) in a tRNA-dependent manner.</text>
</comment>
<dbReference type="InterPro" id="IPR019499">
    <property type="entry name" value="Val-tRNA_synth_tRNA-bd"/>
</dbReference>
<evidence type="ECO:0000256" key="9">
    <source>
        <dbReference type="ARBA" id="ARBA00023146"/>
    </source>
</evidence>
<feature type="binding site" evidence="12">
    <location>
        <position position="551"/>
    </location>
    <ligand>
        <name>ATP</name>
        <dbReference type="ChEBI" id="CHEBI:30616"/>
    </ligand>
</feature>
<keyword evidence="8 12" id="KW-0175">Coiled coil</keyword>
<evidence type="ECO:0000256" key="10">
    <source>
        <dbReference type="ARBA" id="ARBA00047552"/>
    </source>
</evidence>
<dbReference type="HAMAP" id="MF_02004">
    <property type="entry name" value="Val_tRNA_synth_type1"/>
    <property type="match status" value="1"/>
</dbReference>
<organism evidence="16 17">
    <name type="scientific">Kolteria novifilia</name>
    <dbReference type="NCBI Taxonomy" id="2527975"/>
    <lineage>
        <taxon>Bacteria</taxon>
        <taxon>Pseudomonadati</taxon>
        <taxon>Planctomycetota</taxon>
        <taxon>Planctomycetia</taxon>
        <taxon>Kolteriales</taxon>
        <taxon>Kolteriaceae</taxon>
        <taxon>Kolteria</taxon>
    </lineage>
</organism>
<sequence>MTPLTQNDPKAIQDRWTKLWDEGKHFQSAPDPSKKPYTIVIPPPNVTGALHLGHALNGTLQDVMIRFKRMQGFEALWIPGADHAGIATQAVVEKRLFEQEKLTRHDIGREELVRRIWAWKDEHEDRIMRQLKAMGVSCDWSRWSFTLDETRARAVRVTFFNMFRDQLIYRGKRLVNWDVQLHTAVADDEVYHDEVKGHLWHINYPVEGSDRLLEVATTRPETMLGDTAVAVHPKDERYLDLIGMNVVLPLVGRKIPIIADGQLVNPEFGTGVVKVTPAHDPNDYACGLRNKLEMINILEPDGRINENGGKFQGLKREQARKSVVEALEAEGLVVKVEDHVHQVGHSDRSKTAVEPYLSDQWFIQMDELAEKAMAAVREQRVKIHPPRYADTYLSWLSEKRDWCISRQLWWGHQIPIWYAPNCSEVDLEKAFAGRDDVVWQEDKENDRWLLCSLEDLAENAVPGTTLQRDPDVLDTWFSSALWPHSTMGWPDHTPDLEYYYPTSLLSTAREIITLWVARMVIMSDYNMGTIPFSDVYIHPVIQDGNGMPMKKSLGNGVDPFDIIEKYGADAMRYTLVSMATETQDVRLPVKKEKVDGGRQINTSEKFEIGRNFGTKIFNAAKFSILNLEGFIAGPVDEDELMIEDRWILDRLSRTTRSVTEALDGYRFNDVGRTLYDFVWSEFCDWYIEIVKPRFRDEKSKVTAQRVLAAVLDAIVRLLHPVMPFVSEEIWQALGEVAPSRGVPTPSTANAVVTTAPWPKPLPSWENDTIAAQMSLLQDVIRCVRNIRGEFTVDPKSSVDVVVDGDAESSAFLLTNQETIKLLAKVGNFSSESNASRPAMAAAHVLPTCKVYVPLADHIDLDAELGKQEKKKTDLEKRLKGVDAKLSNEGFVSRAPAEVVDQQRRLRDDLVRQVEAVTAIINELNA</sequence>
<dbReference type="GO" id="GO:0006438">
    <property type="term" value="P:valyl-tRNA aminoacylation"/>
    <property type="evidence" value="ECO:0007669"/>
    <property type="project" value="UniProtKB-UniRule"/>
</dbReference>
<dbReference type="InterPro" id="IPR013155">
    <property type="entry name" value="M/V/L/I-tRNA-synth_anticd-bd"/>
</dbReference>
<dbReference type="GO" id="GO:0004832">
    <property type="term" value="F:valine-tRNA ligase activity"/>
    <property type="evidence" value="ECO:0007669"/>
    <property type="project" value="UniProtKB-UniRule"/>
</dbReference>
<evidence type="ECO:0000256" key="1">
    <source>
        <dbReference type="ARBA" id="ARBA00004496"/>
    </source>
</evidence>
<dbReference type="Pfam" id="PF10458">
    <property type="entry name" value="Val_tRNA-synt_C"/>
    <property type="match status" value="1"/>
</dbReference>
<dbReference type="OrthoDB" id="9810365at2"/>
<comment type="similarity">
    <text evidence="11 12">Belongs to the class-I aminoacyl-tRNA synthetase family. ValS type 1 subfamily.</text>
</comment>
<dbReference type="AlphaFoldDB" id="A0A518B4N0"/>
<dbReference type="InterPro" id="IPR033705">
    <property type="entry name" value="Anticodon_Ia_Val"/>
</dbReference>
<dbReference type="NCBIfam" id="NF004349">
    <property type="entry name" value="PRK05729.1"/>
    <property type="match status" value="1"/>
</dbReference>
<dbReference type="FunFam" id="1.10.287.380:FF:000001">
    <property type="entry name" value="Valine--tRNA ligase"/>
    <property type="match status" value="1"/>
</dbReference>
<dbReference type="Gene3D" id="1.10.730.10">
    <property type="entry name" value="Isoleucyl-tRNA Synthetase, Domain 1"/>
    <property type="match status" value="1"/>
</dbReference>
<evidence type="ECO:0000256" key="2">
    <source>
        <dbReference type="ARBA" id="ARBA00011245"/>
    </source>
</evidence>
<dbReference type="PANTHER" id="PTHR11946">
    <property type="entry name" value="VALYL-TRNA SYNTHETASES"/>
    <property type="match status" value="1"/>
</dbReference>
<dbReference type="InterPro" id="IPR014729">
    <property type="entry name" value="Rossmann-like_a/b/a_fold"/>
</dbReference>
<dbReference type="RefSeq" id="WP_145258463.1">
    <property type="nucleotide sequence ID" value="NZ_CP036279.1"/>
</dbReference>
<dbReference type="CDD" id="cd00817">
    <property type="entry name" value="ValRS_core"/>
    <property type="match status" value="1"/>
</dbReference>
<evidence type="ECO:0000256" key="11">
    <source>
        <dbReference type="ARBA" id="ARBA00060830"/>
    </source>
</evidence>
<dbReference type="FunFam" id="3.40.50.620:FF:000032">
    <property type="entry name" value="Valine--tRNA ligase"/>
    <property type="match status" value="1"/>
</dbReference>
<proteinExistence type="inferred from homology"/>
<dbReference type="InterPro" id="IPR002303">
    <property type="entry name" value="Valyl-tRNA_ligase"/>
</dbReference>
<comment type="subcellular location">
    <subcellularLocation>
        <location evidence="1 12">Cytoplasm</location>
    </subcellularLocation>
</comment>
<dbReference type="KEGG" id="knv:Pan216_28050"/>
<evidence type="ECO:0000259" key="15">
    <source>
        <dbReference type="Pfam" id="PF10458"/>
    </source>
</evidence>
<dbReference type="GO" id="GO:0005524">
    <property type="term" value="F:ATP binding"/>
    <property type="evidence" value="ECO:0007669"/>
    <property type="project" value="UniProtKB-UniRule"/>
</dbReference>
<evidence type="ECO:0000259" key="14">
    <source>
        <dbReference type="Pfam" id="PF08264"/>
    </source>
</evidence>
<dbReference type="SUPFAM" id="SSF50677">
    <property type="entry name" value="ValRS/IleRS/LeuRS editing domain"/>
    <property type="match status" value="1"/>
</dbReference>
<keyword evidence="9 12" id="KW-0030">Aminoacyl-tRNA synthetase</keyword>
<dbReference type="Gene3D" id="3.40.50.620">
    <property type="entry name" value="HUPs"/>
    <property type="match status" value="2"/>
</dbReference>
<dbReference type="InterPro" id="IPR037118">
    <property type="entry name" value="Val-tRNA_synth_C_sf"/>
</dbReference>
<feature type="domain" description="Methionyl/Valyl/Leucyl/Isoleucyl-tRNA synthetase anticodon-binding" evidence="14">
    <location>
        <begin position="644"/>
        <end position="801"/>
    </location>
</feature>
<evidence type="ECO:0000256" key="12">
    <source>
        <dbReference type="HAMAP-Rule" id="MF_02004"/>
    </source>
</evidence>
<dbReference type="GO" id="GO:0005829">
    <property type="term" value="C:cytosol"/>
    <property type="evidence" value="ECO:0007669"/>
    <property type="project" value="TreeGrafter"/>
</dbReference>
<evidence type="ECO:0000313" key="16">
    <source>
        <dbReference type="EMBL" id="QDU61940.1"/>
    </source>
</evidence>
<keyword evidence="3 12" id="KW-0963">Cytoplasm</keyword>
<reference evidence="16 17" key="1">
    <citation type="submission" date="2019-02" db="EMBL/GenBank/DDBJ databases">
        <title>Deep-cultivation of Planctomycetes and their phenomic and genomic characterization uncovers novel biology.</title>
        <authorList>
            <person name="Wiegand S."/>
            <person name="Jogler M."/>
            <person name="Boedeker C."/>
            <person name="Pinto D."/>
            <person name="Vollmers J."/>
            <person name="Rivas-Marin E."/>
            <person name="Kohn T."/>
            <person name="Peeters S.H."/>
            <person name="Heuer A."/>
            <person name="Rast P."/>
            <person name="Oberbeckmann S."/>
            <person name="Bunk B."/>
            <person name="Jeske O."/>
            <person name="Meyerdierks A."/>
            <person name="Storesund J.E."/>
            <person name="Kallscheuer N."/>
            <person name="Luecker S."/>
            <person name="Lage O.M."/>
            <person name="Pohl T."/>
            <person name="Merkel B.J."/>
            <person name="Hornburger P."/>
            <person name="Mueller R.-W."/>
            <person name="Bruemmer F."/>
            <person name="Labrenz M."/>
            <person name="Spormann A.M."/>
            <person name="Op den Camp H."/>
            <person name="Overmann J."/>
            <person name="Amann R."/>
            <person name="Jetten M.S.M."/>
            <person name="Mascher T."/>
            <person name="Medema M.H."/>
            <person name="Devos D.P."/>
            <person name="Kaster A.-K."/>
            <person name="Ovreas L."/>
            <person name="Rohde M."/>
            <person name="Galperin M.Y."/>
            <person name="Jogler C."/>
        </authorList>
    </citation>
    <scope>NUCLEOTIDE SEQUENCE [LARGE SCALE GENOMIC DNA]</scope>
    <source>
        <strain evidence="16 17">Pan216</strain>
    </source>
</reference>
<keyword evidence="5 12" id="KW-0547">Nucleotide-binding</keyword>